<dbReference type="Proteomes" id="UP001501047">
    <property type="component" value="Unassembled WGS sequence"/>
</dbReference>
<dbReference type="PANTHER" id="PTHR42924">
    <property type="entry name" value="EXONUCLEASE"/>
    <property type="match status" value="1"/>
</dbReference>
<dbReference type="PANTHER" id="PTHR42924:SF3">
    <property type="entry name" value="POLYMERASE_HISTIDINOL PHOSPHATASE N-TERMINAL DOMAIN-CONTAINING PROTEIN"/>
    <property type="match status" value="1"/>
</dbReference>
<keyword evidence="3" id="KW-1185">Reference proteome</keyword>
<organism evidence="2 3">
    <name type="scientific">Clostridium subterminale</name>
    <dbReference type="NCBI Taxonomy" id="1550"/>
    <lineage>
        <taxon>Bacteria</taxon>
        <taxon>Bacillati</taxon>
        <taxon>Bacillota</taxon>
        <taxon>Clostridia</taxon>
        <taxon>Eubacteriales</taxon>
        <taxon>Clostridiaceae</taxon>
        <taxon>Clostridium</taxon>
    </lineage>
</organism>
<dbReference type="SUPFAM" id="SSF89550">
    <property type="entry name" value="PHP domain-like"/>
    <property type="match status" value="1"/>
</dbReference>
<dbReference type="RefSeq" id="WP_343824815.1">
    <property type="nucleotide sequence ID" value="NZ_BAAACI010000002.1"/>
</dbReference>
<dbReference type="InterPro" id="IPR004013">
    <property type="entry name" value="PHP_dom"/>
</dbReference>
<dbReference type="InterPro" id="IPR052018">
    <property type="entry name" value="PHP_domain"/>
</dbReference>
<dbReference type="CDD" id="cd07432">
    <property type="entry name" value="PHP_HisPPase"/>
    <property type="match status" value="1"/>
</dbReference>
<proteinExistence type="predicted"/>
<evidence type="ECO:0000313" key="3">
    <source>
        <dbReference type="Proteomes" id="UP001501047"/>
    </source>
</evidence>
<feature type="domain" description="PHP" evidence="1">
    <location>
        <begin position="4"/>
        <end position="104"/>
    </location>
</feature>
<gene>
    <name evidence="2" type="ORF">GCM10008908_13040</name>
</gene>
<dbReference type="EMBL" id="BAAACI010000002">
    <property type="protein sequence ID" value="GAA0770370.1"/>
    <property type="molecule type" value="Genomic_DNA"/>
</dbReference>
<evidence type="ECO:0000259" key="1">
    <source>
        <dbReference type="Pfam" id="PF02811"/>
    </source>
</evidence>
<name>A0ABP3VV14_CLOSU</name>
<sequence>MIIDTHMHENKYSFDSLISFDDIILRANEVGLNGVCITNHDNADLIKETGSHFYKDGILVLVGAEVLTTQGDIVIFGVEDIPRDKFVPNKLSPRELLTLVKEHNGAAIAAHPYRTNNRGLGDNIRSITDILDGVEAFNGSTPPHHNLTAYSIATELDLGIFGASDCHVNDKVGSYATEFNGTIRDMKDFIEAIKSKDCCPVIGKKHGFERINIYDTLR</sequence>
<dbReference type="InterPro" id="IPR016195">
    <property type="entry name" value="Pol/histidinol_Pase-like"/>
</dbReference>
<dbReference type="Pfam" id="PF13263">
    <property type="entry name" value="PHP_C"/>
    <property type="match status" value="1"/>
</dbReference>
<reference evidence="3" key="1">
    <citation type="journal article" date="2019" name="Int. J. Syst. Evol. Microbiol.">
        <title>The Global Catalogue of Microorganisms (GCM) 10K type strain sequencing project: providing services to taxonomists for standard genome sequencing and annotation.</title>
        <authorList>
            <consortium name="The Broad Institute Genomics Platform"/>
            <consortium name="The Broad Institute Genome Sequencing Center for Infectious Disease"/>
            <person name="Wu L."/>
            <person name="Ma J."/>
        </authorList>
    </citation>
    <scope>NUCLEOTIDE SEQUENCE [LARGE SCALE GENOMIC DNA]</scope>
    <source>
        <strain evidence="3">JCM 1417</strain>
    </source>
</reference>
<dbReference type="Pfam" id="PF02811">
    <property type="entry name" value="PHP"/>
    <property type="match status" value="1"/>
</dbReference>
<dbReference type="Gene3D" id="3.20.20.140">
    <property type="entry name" value="Metal-dependent hydrolases"/>
    <property type="match status" value="1"/>
</dbReference>
<comment type="caution">
    <text evidence="2">The sequence shown here is derived from an EMBL/GenBank/DDBJ whole genome shotgun (WGS) entry which is preliminary data.</text>
</comment>
<protein>
    <submittedName>
        <fullName evidence="2">PHP domain-containing protein</fullName>
    </submittedName>
</protein>
<evidence type="ECO:0000313" key="2">
    <source>
        <dbReference type="EMBL" id="GAA0770370.1"/>
    </source>
</evidence>
<accession>A0ABP3VV14</accession>